<evidence type="ECO:0000256" key="2">
    <source>
        <dbReference type="ARBA" id="ARBA00022801"/>
    </source>
</evidence>
<dbReference type="PANTHER" id="PTHR46470:SF4">
    <property type="entry name" value="5-AMINO-6-(5-PHOSPHO-D-RIBITYLAMINO)URACIL PHOSPHATASE YIGB"/>
    <property type="match status" value="1"/>
</dbReference>
<comment type="cofactor">
    <cofactor evidence="1">
        <name>Mg(2+)</name>
        <dbReference type="ChEBI" id="CHEBI:18420"/>
    </cofactor>
</comment>
<dbReference type="InterPro" id="IPR036412">
    <property type="entry name" value="HAD-like_sf"/>
</dbReference>
<dbReference type="RefSeq" id="WP_344774305.1">
    <property type="nucleotide sequence ID" value="NZ_BAABAH010000004.1"/>
</dbReference>
<evidence type="ECO:0000256" key="3">
    <source>
        <dbReference type="ARBA" id="ARBA00022842"/>
    </source>
</evidence>
<name>A0ABP7ID48_9ACTN</name>
<evidence type="ECO:0000313" key="4">
    <source>
        <dbReference type="EMBL" id="GAA3815477.1"/>
    </source>
</evidence>
<sequence>MAIRAVLFDLDDTLFDHRGAAERGLRTWLTGLGLHDALEDHAERWFALEAHHYERYQRGEITHTGQRRARVRAFLPGWDLADDAIADDTFAGYLACYRAAWSAFADAAAALEAALAAGLPVGILTNGDQAIQEEKVRRTGLAPFGVPVFASSSLPAAKPEPAAFVAACARLGVEPASCVMVGDSLVHDVAGAAGAGLGSVLVDRYGRYDRRADAVGVRRVRTLTELAW</sequence>
<comment type="caution">
    <text evidence="4">The sequence shown here is derived from an EMBL/GenBank/DDBJ whole genome shotgun (WGS) entry which is preliminary data.</text>
</comment>
<dbReference type="Gene3D" id="1.20.120.1600">
    <property type="match status" value="1"/>
</dbReference>
<dbReference type="GO" id="GO:0016787">
    <property type="term" value="F:hydrolase activity"/>
    <property type="evidence" value="ECO:0007669"/>
    <property type="project" value="UniProtKB-KW"/>
</dbReference>
<organism evidence="4 5">
    <name type="scientific">Nocardioides panacisoli</name>
    <dbReference type="NCBI Taxonomy" id="627624"/>
    <lineage>
        <taxon>Bacteria</taxon>
        <taxon>Bacillati</taxon>
        <taxon>Actinomycetota</taxon>
        <taxon>Actinomycetes</taxon>
        <taxon>Propionibacteriales</taxon>
        <taxon>Nocardioidaceae</taxon>
        <taxon>Nocardioides</taxon>
    </lineage>
</organism>
<dbReference type="NCBIfam" id="TIGR01549">
    <property type="entry name" value="HAD-SF-IA-v1"/>
    <property type="match status" value="1"/>
</dbReference>
<dbReference type="Pfam" id="PF00702">
    <property type="entry name" value="Hydrolase"/>
    <property type="match status" value="1"/>
</dbReference>
<proteinExistence type="predicted"/>
<dbReference type="SFLD" id="SFLDS00003">
    <property type="entry name" value="Haloacid_Dehalogenase"/>
    <property type="match status" value="1"/>
</dbReference>
<evidence type="ECO:0000256" key="1">
    <source>
        <dbReference type="ARBA" id="ARBA00001946"/>
    </source>
</evidence>
<keyword evidence="3" id="KW-0460">Magnesium</keyword>
<gene>
    <name evidence="4" type="ORF">GCM10022242_16990</name>
</gene>
<accession>A0ABP7ID48</accession>
<dbReference type="EMBL" id="BAABAH010000004">
    <property type="protein sequence ID" value="GAA3815477.1"/>
    <property type="molecule type" value="Genomic_DNA"/>
</dbReference>
<dbReference type="InterPro" id="IPR023214">
    <property type="entry name" value="HAD_sf"/>
</dbReference>
<protein>
    <submittedName>
        <fullName evidence="4">HAD family hydrolase</fullName>
    </submittedName>
</protein>
<keyword evidence="2 4" id="KW-0378">Hydrolase</keyword>
<dbReference type="SUPFAM" id="SSF56784">
    <property type="entry name" value="HAD-like"/>
    <property type="match status" value="1"/>
</dbReference>
<dbReference type="InterPro" id="IPR051400">
    <property type="entry name" value="HAD-like_hydrolase"/>
</dbReference>
<evidence type="ECO:0000313" key="5">
    <source>
        <dbReference type="Proteomes" id="UP001501821"/>
    </source>
</evidence>
<dbReference type="SFLD" id="SFLDG01129">
    <property type="entry name" value="C1.5:_HAD__Beta-PGM__Phosphata"/>
    <property type="match status" value="1"/>
</dbReference>
<keyword evidence="5" id="KW-1185">Reference proteome</keyword>
<dbReference type="Proteomes" id="UP001501821">
    <property type="component" value="Unassembled WGS sequence"/>
</dbReference>
<dbReference type="Gene3D" id="3.40.50.1000">
    <property type="entry name" value="HAD superfamily/HAD-like"/>
    <property type="match status" value="1"/>
</dbReference>
<dbReference type="PANTHER" id="PTHR46470">
    <property type="entry name" value="N-ACYLNEURAMINATE-9-PHOSPHATASE"/>
    <property type="match status" value="1"/>
</dbReference>
<reference evidence="5" key="1">
    <citation type="journal article" date="2019" name="Int. J. Syst. Evol. Microbiol.">
        <title>The Global Catalogue of Microorganisms (GCM) 10K type strain sequencing project: providing services to taxonomists for standard genome sequencing and annotation.</title>
        <authorList>
            <consortium name="The Broad Institute Genomics Platform"/>
            <consortium name="The Broad Institute Genome Sequencing Center for Infectious Disease"/>
            <person name="Wu L."/>
            <person name="Ma J."/>
        </authorList>
    </citation>
    <scope>NUCLEOTIDE SEQUENCE [LARGE SCALE GENOMIC DNA]</scope>
    <source>
        <strain evidence="5">JCM 16953</strain>
    </source>
</reference>
<dbReference type="InterPro" id="IPR006439">
    <property type="entry name" value="HAD-SF_hydro_IA"/>
</dbReference>